<sequence length="143" mass="15578">MSGYFALHRRFRDCLECSGVSMIPSPSAVVWRLLLSMCRHRVKLPLGRIDGILLCESKKRRDWEGGVMAQLVGLLGAGADNGGPDCRGVDLTGRFVAGPVGRRKRNVAGNQKLPSTSLDPSILPQSCGSCFCRCYCVGFSVFR</sequence>
<dbReference type="AlphaFoldDB" id="A0A8T2B9C7"/>
<organism evidence="1 2">
    <name type="scientific">Arabidopsis suecica</name>
    <name type="common">Swedish thale-cress</name>
    <name type="synonym">Cardaminopsis suecica</name>
    <dbReference type="NCBI Taxonomy" id="45249"/>
    <lineage>
        <taxon>Eukaryota</taxon>
        <taxon>Viridiplantae</taxon>
        <taxon>Streptophyta</taxon>
        <taxon>Embryophyta</taxon>
        <taxon>Tracheophyta</taxon>
        <taxon>Spermatophyta</taxon>
        <taxon>Magnoliopsida</taxon>
        <taxon>eudicotyledons</taxon>
        <taxon>Gunneridae</taxon>
        <taxon>Pentapetalae</taxon>
        <taxon>rosids</taxon>
        <taxon>malvids</taxon>
        <taxon>Brassicales</taxon>
        <taxon>Brassicaceae</taxon>
        <taxon>Camelineae</taxon>
        <taxon>Arabidopsis</taxon>
    </lineage>
</organism>
<dbReference type="EMBL" id="JAEFBJ010000008">
    <property type="protein sequence ID" value="KAG7583917.1"/>
    <property type="molecule type" value="Genomic_DNA"/>
</dbReference>
<accession>A0A8T2B9C7</accession>
<name>A0A8T2B9C7_ARASU</name>
<proteinExistence type="predicted"/>
<dbReference type="Proteomes" id="UP000694251">
    <property type="component" value="Chromosome 8"/>
</dbReference>
<comment type="caution">
    <text evidence="1">The sequence shown here is derived from an EMBL/GenBank/DDBJ whole genome shotgun (WGS) entry which is preliminary data.</text>
</comment>
<gene>
    <name evidence="1" type="ORF">ISN44_As08g034130</name>
</gene>
<protein>
    <submittedName>
        <fullName evidence="1">Uncharacterized protein</fullName>
    </submittedName>
</protein>
<keyword evidence="2" id="KW-1185">Reference proteome</keyword>
<evidence type="ECO:0000313" key="2">
    <source>
        <dbReference type="Proteomes" id="UP000694251"/>
    </source>
</evidence>
<reference evidence="1 2" key="1">
    <citation type="submission" date="2020-12" db="EMBL/GenBank/DDBJ databases">
        <title>Concerted genomic and epigenomic changes stabilize Arabidopsis allopolyploids.</title>
        <authorList>
            <person name="Chen Z."/>
        </authorList>
    </citation>
    <scope>NUCLEOTIDE SEQUENCE [LARGE SCALE GENOMIC DNA]</scope>
    <source>
        <strain evidence="1">As9502</strain>
        <tissue evidence="1">Leaf</tissue>
    </source>
</reference>
<evidence type="ECO:0000313" key="1">
    <source>
        <dbReference type="EMBL" id="KAG7583917.1"/>
    </source>
</evidence>